<reference evidence="2 3" key="1">
    <citation type="submission" date="2016-10" db="EMBL/GenBank/DDBJ databases">
        <authorList>
            <person name="de Groot N.N."/>
        </authorList>
    </citation>
    <scope>NUCLEOTIDE SEQUENCE [LARGE SCALE GENOMIC DNA]</scope>
    <source>
        <strain evidence="2 3">DSM 9990</strain>
    </source>
</reference>
<gene>
    <name evidence="2" type="ORF">SAMN05660836_01257</name>
</gene>
<dbReference type="InterPro" id="IPR019613">
    <property type="entry name" value="DUF4198"/>
</dbReference>
<keyword evidence="1" id="KW-0732">Signal</keyword>
<evidence type="ECO:0000256" key="1">
    <source>
        <dbReference type="SAM" id="SignalP"/>
    </source>
</evidence>
<feature type="signal peptide" evidence="1">
    <location>
        <begin position="1"/>
        <end position="23"/>
    </location>
</feature>
<organism evidence="2 3">
    <name type="scientific">Thermodesulforhabdus norvegica</name>
    <dbReference type="NCBI Taxonomy" id="39841"/>
    <lineage>
        <taxon>Bacteria</taxon>
        <taxon>Pseudomonadati</taxon>
        <taxon>Thermodesulfobacteriota</taxon>
        <taxon>Syntrophobacteria</taxon>
        <taxon>Syntrophobacterales</taxon>
        <taxon>Thermodesulforhabdaceae</taxon>
        <taxon>Thermodesulforhabdus</taxon>
    </lineage>
</organism>
<dbReference type="Proteomes" id="UP000199611">
    <property type="component" value="Unassembled WGS sequence"/>
</dbReference>
<dbReference type="STRING" id="39841.SAMN05660836_01257"/>
<dbReference type="AlphaFoldDB" id="A0A1I4T6E4"/>
<dbReference type="EMBL" id="FOUU01000003">
    <property type="protein sequence ID" value="SFM72324.1"/>
    <property type="molecule type" value="Genomic_DNA"/>
</dbReference>
<evidence type="ECO:0000313" key="3">
    <source>
        <dbReference type="Proteomes" id="UP000199611"/>
    </source>
</evidence>
<dbReference type="Pfam" id="PF10670">
    <property type="entry name" value="DUF4198"/>
    <property type="match status" value="1"/>
</dbReference>
<proteinExistence type="predicted"/>
<accession>A0A1I4T6E4</accession>
<keyword evidence="3" id="KW-1185">Reference proteome</keyword>
<sequence length="233" mass="25559">MVRMIISSIVIMLLGLAQVSAHDAWFEPNDGKFVILYGHGEELESYDISKIKEVKAHDGQGNGTVLDVKKREDGKAVVAPPDNTVMLTMVFDNGFWVKTEEGWKNVSKRNVGSYLESCHSMKFAKHIIDWSPVLTNAVGLKMEIVPLKNPMSLKTGEVLQVKVLLDGKPVEGVTVATGGGHKSGMTTNNAGIVDVLIEKPGFQFISASYRVPLRNNPDADELLLSSNLTFYVE</sequence>
<name>A0A1I4T6E4_9BACT</name>
<protein>
    <submittedName>
        <fullName evidence="2">Nickel transport protein</fullName>
    </submittedName>
</protein>
<dbReference type="RefSeq" id="WP_093394330.1">
    <property type="nucleotide sequence ID" value="NZ_FOUU01000003.1"/>
</dbReference>
<dbReference type="OrthoDB" id="2911at2"/>
<feature type="chain" id="PRO_5011572778" evidence="1">
    <location>
        <begin position="24"/>
        <end position="233"/>
    </location>
</feature>
<evidence type="ECO:0000313" key="2">
    <source>
        <dbReference type="EMBL" id="SFM72324.1"/>
    </source>
</evidence>